<proteinExistence type="predicted"/>
<protein>
    <recommendedName>
        <fullName evidence="4">WD40 repeat-like protein</fullName>
    </recommendedName>
</protein>
<comment type="caution">
    <text evidence="2">The sequence shown here is derived from an EMBL/GenBank/DDBJ whole genome shotgun (WGS) entry which is preliminary data.</text>
</comment>
<dbReference type="Gene3D" id="2.130.10.10">
    <property type="entry name" value="YVTN repeat-like/Quinoprotein amine dehydrogenase"/>
    <property type="match status" value="2"/>
</dbReference>
<accession>A0ABQ7K593</accession>
<evidence type="ECO:0008006" key="4">
    <source>
        <dbReference type="Google" id="ProtNLM"/>
    </source>
</evidence>
<feature type="repeat" description="WD" evidence="1">
    <location>
        <begin position="1"/>
        <end position="32"/>
    </location>
</feature>
<keyword evidence="1" id="KW-0853">WD repeat</keyword>
<dbReference type="InterPro" id="IPR036322">
    <property type="entry name" value="WD40_repeat_dom_sf"/>
</dbReference>
<dbReference type="InterPro" id="IPR015943">
    <property type="entry name" value="WD40/YVTN_repeat-like_dom_sf"/>
</dbReference>
<dbReference type="PANTHER" id="PTHR19879">
    <property type="entry name" value="TRANSCRIPTION INITIATION FACTOR TFIID"/>
    <property type="match status" value="1"/>
</dbReference>
<keyword evidence="3" id="KW-1185">Reference proteome</keyword>
<dbReference type="Proteomes" id="UP001194696">
    <property type="component" value="Unassembled WGS sequence"/>
</dbReference>
<dbReference type="PROSITE" id="PS50294">
    <property type="entry name" value="WD_REPEATS_REGION"/>
    <property type="match status" value="1"/>
</dbReference>
<evidence type="ECO:0000313" key="3">
    <source>
        <dbReference type="Proteomes" id="UP001194696"/>
    </source>
</evidence>
<reference evidence="2 3" key="1">
    <citation type="journal article" date="2020" name="Fungal Divers.">
        <title>Resolving the Mortierellaceae phylogeny through synthesis of multi-gene phylogenetics and phylogenomics.</title>
        <authorList>
            <person name="Vandepol N."/>
            <person name="Liber J."/>
            <person name="Desiro A."/>
            <person name="Na H."/>
            <person name="Kennedy M."/>
            <person name="Barry K."/>
            <person name="Grigoriev I.V."/>
            <person name="Miller A.N."/>
            <person name="O'Donnell K."/>
            <person name="Stajich J.E."/>
            <person name="Bonito G."/>
        </authorList>
    </citation>
    <scope>NUCLEOTIDE SEQUENCE [LARGE SCALE GENOMIC DNA]</scope>
    <source>
        <strain evidence="2 3">AD045</strain>
    </source>
</reference>
<organism evidence="2 3">
    <name type="scientific">Linnemannia gamsii</name>
    <dbReference type="NCBI Taxonomy" id="64522"/>
    <lineage>
        <taxon>Eukaryota</taxon>
        <taxon>Fungi</taxon>
        <taxon>Fungi incertae sedis</taxon>
        <taxon>Mucoromycota</taxon>
        <taxon>Mortierellomycotina</taxon>
        <taxon>Mortierellomycetes</taxon>
        <taxon>Mortierellales</taxon>
        <taxon>Mortierellaceae</taxon>
        <taxon>Linnemannia</taxon>
    </lineage>
</organism>
<dbReference type="EMBL" id="JAAAIM010000219">
    <property type="protein sequence ID" value="KAG0291908.1"/>
    <property type="molecule type" value="Genomic_DNA"/>
</dbReference>
<dbReference type="PANTHER" id="PTHR19879:SF9">
    <property type="entry name" value="TRANSCRIPTION INITIATION FACTOR TFIID SUBUNIT 5"/>
    <property type="match status" value="1"/>
</dbReference>
<dbReference type="PROSITE" id="PS50082">
    <property type="entry name" value="WD_REPEATS_2"/>
    <property type="match status" value="1"/>
</dbReference>
<evidence type="ECO:0000256" key="1">
    <source>
        <dbReference type="PROSITE-ProRule" id="PRU00221"/>
    </source>
</evidence>
<gene>
    <name evidence="2" type="ORF">BGZ96_004709</name>
</gene>
<dbReference type="InterPro" id="IPR001680">
    <property type="entry name" value="WD40_rpt"/>
</dbReference>
<evidence type="ECO:0000313" key="2">
    <source>
        <dbReference type="EMBL" id="KAG0291908.1"/>
    </source>
</evidence>
<name>A0ABQ7K593_9FUNG</name>
<dbReference type="Pfam" id="PF00400">
    <property type="entry name" value="WD40"/>
    <property type="match status" value="1"/>
</dbReference>
<sequence>MAFSPDGSQFVSDGRDRYIQLWDRHTGTSTSDVLLADDGGFRGRDKNIIDMTYSPCGRWINFIVLNKAVRLWDIQQAKQEQVIERPAKDMDDNVRCVAFSPTGLQFGMGYSYGPVCLFDLGTRRLVKFTRIAEDTVRGLVYAPNGQELTIGTSTAIYL</sequence>
<dbReference type="SUPFAM" id="SSF50978">
    <property type="entry name" value="WD40 repeat-like"/>
    <property type="match status" value="1"/>
</dbReference>